<feature type="domain" description="USP" evidence="7">
    <location>
        <begin position="547"/>
        <end position="853"/>
    </location>
</feature>
<dbReference type="PROSITE" id="PS00972">
    <property type="entry name" value="USP_1"/>
    <property type="match status" value="1"/>
</dbReference>
<protein>
    <submittedName>
        <fullName evidence="9">Ubiquitin-specific protease ubp15</fullName>
        <ecNumber evidence="9">3.4.19.12</ecNumber>
    </submittedName>
</protein>
<sequence>MLLLMHHREGINESVEEEEQQQENREVKCWVGFAQISSPVLKVINDHTLISVWVETGHEYAGGDMLEPRESDIPVLFLVLVVFPLVAYILLGKWSETTKKRDRISLLAQLAAEEALRAEEMAVPDLIPLVPSSKIASKSELHPLPKKSELHQCARCSAPSKTRCSRCKAVRYCSGNCQIIHWRQIHKQECQPLEPQNSGSFPLGSSFDDFSHENGFYENMNTQFFGHTLKQTPRESVPLDHLVPPLTGIAAPASSDFSLYNSPQPSTLERSSYKSNRETRRRDSGSILKSPIESIDHKVASSSSSISVSKDAFIGQKSINNEYSMLEEENPRKSSSDGFGVYANGQDASRNLVHEGRNYQSQYGNAFVPRNNHRHSNVSSAGNNNENVEEFEKDNTANKGNIVKGGNCHSEEAAQYDCSEMTMKGSVKAKKISHSKTKSSKSPKSKSPKSTSKITTEFCCSEREGKVADEQKTTENKDAISVHGGNAAASTGIMKMMGLRKSSKPTVMASPEGSGAKCKKIKKMRMLFPYEEFVKIFQSEIYGICPRGLLNCGNSCYANAVLQCLTSTKPLVVYLLYRSHSKTCCAKDWCLMCELEQHIIILRENGDPLSPSRILWHMRSINCHMGDGSQEDAHEFLRLLIASMQSICLEGLGGEKKVDPRLQETTFIQHTFGGRLQSKVKCLNCNHESERYENIMDLTLEILGWVESLEDALTQFTSPEDLDGENMYRCGSCTAYVRARKKLSVHEAPNILTIVLKRFQEGRYGKINKYITFPEMLDMIPFMTGMGDVPPLYMLYAVVVHLDTLNASFSGHYISYVKDLQGNWFRIDDSEVQPVLINQVMSEGAYILFYMRSCPRPPVELSGKNMLQSVPSYSKQCPVEPQKPSKSGHSRNNSQFVVHEPLADTRPDVATRHINSANGFLRRSTSRNVLPVTQTYFENIRHEFSDAASSDWSLFTSSDEASFTTESTRDSFSTVDYSDNMDPLASIFNFTPKNSYRKFSNSRPLTRFVPEKGHTERVERIDQSQNKAMHSSIEHHAPNGNCGMYAYFGSSNPVCDITRT</sequence>
<feature type="compositionally biased region" description="Polar residues" evidence="6">
    <location>
        <begin position="255"/>
        <end position="270"/>
    </location>
</feature>
<evidence type="ECO:0000256" key="6">
    <source>
        <dbReference type="SAM" id="MobiDB-lite"/>
    </source>
</evidence>
<keyword evidence="10" id="KW-1185">Reference proteome</keyword>
<dbReference type="InterPro" id="IPR028889">
    <property type="entry name" value="USP"/>
</dbReference>
<evidence type="ECO:0000313" key="9">
    <source>
        <dbReference type="EMBL" id="MED6159503.1"/>
    </source>
</evidence>
<dbReference type="Gene3D" id="3.90.70.10">
    <property type="entry name" value="Cysteine proteinases"/>
    <property type="match status" value="1"/>
</dbReference>
<dbReference type="Gene3D" id="6.10.140.2220">
    <property type="match status" value="1"/>
</dbReference>
<evidence type="ECO:0000256" key="4">
    <source>
        <dbReference type="ARBA" id="ARBA00022833"/>
    </source>
</evidence>
<feature type="region of interest" description="Disordered" evidence="6">
    <location>
        <begin position="872"/>
        <end position="894"/>
    </location>
</feature>
<accession>A0ABU6UHF6</accession>
<dbReference type="Pfam" id="PF00443">
    <property type="entry name" value="UCH"/>
    <property type="match status" value="1"/>
</dbReference>
<dbReference type="InterPro" id="IPR018200">
    <property type="entry name" value="USP_CS"/>
</dbReference>
<feature type="region of interest" description="Disordered" evidence="6">
    <location>
        <begin position="254"/>
        <end position="290"/>
    </location>
</feature>
<evidence type="ECO:0000256" key="3">
    <source>
        <dbReference type="ARBA" id="ARBA00022771"/>
    </source>
</evidence>
<comment type="similarity">
    <text evidence="1">Belongs to the peptidase C19 family.</text>
</comment>
<keyword evidence="4" id="KW-0862">Zinc</keyword>
<dbReference type="InterPro" id="IPR050164">
    <property type="entry name" value="Peptidase_C19"/>
</dbReference>
<evidence type="ECO:0000259" key="7">
    <source>
        <dbReference type="PROSITE" id="PS50235"/>
    </source>
</evidence>
<evidence type="ECO:0000256" key="5">
    <source>
        <dbReference type="PROSITE-ProRule" id="PRU00134"/>
    </source>
</evidence>
<dbReference type="InterPro" id="IPR001394">
    <property type="entry name" value="Peptidase_C19_UCH"/>
</dbReference>
<keyword evidence="9" id="KW-0378">Hydrolase</keyword>
<organism evidence="9 10">
    <name type="scientific">Stylosanthes scabra</name>
    <dbReference type="NCBI Taxonomy" id="79078"/>
    <lineage>
        <taxon>Eukaryota</taxon>
        <taxon>Viridiplantae</taxon>
        <taxon>Streptophyta</taxon>
        <taxon>Embryophyta</taxon>
        <taxon>Tracheophyta</taxon>
        <taxon>Spermatophyta</taxon>
        <taxon>Magnoliopsida</taxon>
        <taxon>eudicotyledons</taxon>
        <taxon>Gunneridae</taxon>
        <taxon>Pentapetalae</taxon>
        <taxon>rosids</taxon>
        <taxon>fabids</taxon>
        <taxon>Fabales</taxon>
        <taxon>Fabaceae</taxon>
        <taxon>Papilionoideae</taxon>
        <taxon>50 kb inversion clade</taxon>
        <taxon>dalbergioids sensu lato</taxon>
        <taxon>Dalbergieae</taxon>
        <taxon>Pterocarpus clade</taxon>
        <taxon>Stylosanthes</taxon>
    </lineage>
</organism>
<feature type="compositionally biased region" description="Basic residues" evidence="6">
    <location>
        <begin position="427"/>
        <end position="447"/>
    </location>
</feature>
<evidence type="ECO:0000259" key="8">
    <source>
        <dbReference type="PROSITE" id="PS50865"/>
    </source>
</evidence>
<keyword evidence="9" id="KW-0645">Protease</keyword>
<dbReference type="InterPro" id="IPR038765">
    <property type="entry name" value="Papain-like_cys_pep_sf"/>
</dbReference>
<dbReference type="GO" id="GO:0006508">
    <property type="term" value="P:proteolysis"/>
    <property type="evidence" value="ECO:0007669"/>
    <property type="project" value="UniProtKB-KW"/>
</dbReference>
<feature type="compositionally biased region" description="Basic and acidic residues" evidence="6">
    <location>
        <begin position="271"/>
        <end position="284"/>
    </location>
</feature>
<gene>
    <name evidence="9" type="primary">UBP15_1</name>
    <name evidence="9" type="ORF">PIB30_042908</name>
</gene>
<dbReference type="InterPro" id="IPR002893">
    <property type="entry name" value="Znf_MYND"/>
</dbReference>
<dbReference type="SUPFAM" id="SSF144232">
    <property type="entry name" value="HIT/MYND zinc finger-like"/>
    <property type="match status" value="1"/>
</dbReference>
<feature type="domain" description="MYND-type" evidence="8">
    <location>
        <begin position="153"/>
        <end position="190"/>
    </location>
</feature>
<dbReference type="PROSITE" id="PS50235">
    <property type="entry name" value="USP_3"/>
    <property type="match status" value="1"/>
</dbReference>
<keyword evidence="2" id="KW-0479">Metal-binding</keyword>
<feature type="compositionally biased region" description="Polar residues" evidence="6">
    <location>
        <begin position="884"/>
        <end position="894"/>
    </location>
</feature>
<proteinExistence type="inferred from homology"/>
<dbReference type="EC" id="3.4.19.12" evidence="9"/>
<dbReference type="PANTHER" id="PTHR24006:SF685">
    <property type="entry name" value="UBIQUITIN CARBOXYL-TERMINAL HYDROLASE 15"/>
    <property type="match status" value="1"/>
</dbReference>
<evidence type="ECO:0000313" key="10">
    <source>
        <dbReference type="Proteomes" id="UP001341840"/>
    </source>
</evidence>
<dbReference type="EMBL" id="JASCZI010121076">
    <property type="protein sequence ID" value="MED6159503.1"/>
    <property type="molecule type" value="Genomic_DNA"/>
</dbReference>
<keyword evidence="3 5" id="KW-0863">Zinc-finger</keyword>
<dbReference type="CDD" id="cd02661">
    <property type="entry name" value="Peptidase_C19E"/>
    <property type="match status" value="1"/>
</dbReference>
<dbReference type="SUPFAM" id="SSF54001">
    <property type="entry name" value="Cysteine proteinases"/>
    <property type="match status" value="1"/>
</dbReference>
<feature type="region of interest" description="Disordered" evidence="6">
    <location>
        <begin position="427"/>
        <end position="455"/>
    </location>
</feature>
<reference evidence="9 10" key="1">
    <citation type="journal article" date="2023" name="Plants (Basel)">
        <title>Bridging the Gap: Combining Genomics and Transcriptomics Approaches to Understand Stylosanthes scabra, an Orphan Legume from the Brazilian Caatinga.</title>
        <authorList>
            <person name="Ferreira-Neto J.R.C."/>
            <person name="da Silva M.D."/>
            <person name="Binneck E."/>
            <person name="de Melo N.F."/>
            <person name="da Silva R.H."/>
            <person name="de Melo A.L.T.M."/>
            <person name="Pandolfi V."/>
            <person name="Bustamante F.O."/>
            <person name="Brasileiro-Vidal A.C."/>
            <person name="Benko-Iseppon A.M."/>
        </authorList>
    </citation>
    <scope>NUCLEOTIDE SEQUENCE [LARGE SCALE GENOMIC DNA]</scope>
    <source>
        <tissue evidence="9">Leaves</tissue>
    </source>
</reference>
<dbReference type="PROSITE" id="PS50865">
    <property type="entry name" value="ZF_MYND_2"/>
    <property type="match status" value="1"/>
</dbReference>
<dbReference type="Proteomes" id="UP001341840">
    <property type="component" value="Unassembled WGS sequence"/>
</dbReference>
<dbReference type="Pfam" id="PF01753">
    <property type="entry name" value="zf-MYND"/>
    <property type="match status" value="1"/>
</dbReference>
<dbReference type="GO" id="GO:0004843">
    <property type="term" value="F:cysteine-type deubiquitinase activity"/>
    <property type="evidence" value="ECO:0007669"/>
    <property type="project" value="UniProtKB-EC"/>
</dbReference>
<comment type="caution">
    <text evidence="9">The sequence shown here is derived from an EMBL/GenBank/DDBJ whole genome shotgun (WGS) entry which is preliminary data.</text>
</comment>
<dbReference type="PANTHER" id="PTHR24006">
    <property type="entry name" value="UBIQUITIN CARBOXYL-TERMINAL HYDROLASE"/>
    <property type="match status" value="1"/>
</dbReference>
<evidence type="ECO:0000256" key="1">
    <source>
        <dbReference type="ARBA" id="ARBA00009085"/>
    </source>
</evidence>
<evidence type="ECO:0000256" key="2">
    <source>
        <dbReference type="ARBA" id="ARBA00022723"/>
    </source>
</evidence>
<name>A0ABU6UHF6_9FABA</name>